<sequence>MYQEILKYPRKLDNNQANYTPSKITSTTTLTITETTVTTATRTITTTATTVTRTITTTMTQHQYPQQPGRPQQN</sequence>
<accession>A0A397J7F6</accession>
<reference evidence="1 2" key="1">
    <citation type="submission" date="2018-08" db="EMBL/GenBank/DDBJ databases">
        <title>Genome and evolution of the arbuscular mycorrhizal fungus Diversispora epigaea (formerly Glomus versiforme) and its bacterial endosymbionts.</title>
        <authorList>
            <person name="Sun X."/>
            <person name="Fei Z."/>
            <person name="Harrison M."/>
        </authorList>
    </citation>
    <scope>NUCLEOTIDE SEQUENCE [LARGE SCALE GENOMIC DNA]</scope>
    <source>
        <strain evidence="1 2">IT104</strain>
    </source>
</reference>
<organism evidence="1 2">
    <name type="scientific">Diversispora epigaea</name>
    <dbReference type="NCBI Taxonomy" id="1348612"/>
    <lineage>
        <taxon>Eukaryota</taxon>
        <taxon>Fungi</taxon>
        <taxon>Fungi incertae sedis</taxon>
        <taxon>Mucoromycota</taxon>
        <taxon>Glomeromycotina</taxon>
        <taxon>Glomeromycetes</taxon>
        <taxon>Diversisporales</taxon>
        <taxon>Diversisporaceae</taxon>
        <taxon>Diversispora</taxon>
    </lineage>
</organism>
<comment type="caution">
    <text evidence="1">The sequence shown here is derived from an EMBL/GenBank/DDBJ whole genome shotgun (WGS) entry which is preliminary data.</text>
</comment>
<dbReference type="EMBL" id="PQFF01000082">
    <property type="protein sequence ID" value="RHZ84011.1"/>
    <property type="molecule type" value="Genomic_DNA"/>
</dbReference>
<evidence type="ECO:0000313" key="2">
    <source>
        <dbReference type="Proteomes" id="UP000266861"/>
    </source>
</evidence>
<dbReference type="Proteomes" id="UP000266861">
    <property type="component" value="Unassembled WGS sequence"/>
</dbReference>
<protein>
    <submittedName>
        <fullName evidence="1">Uncharacterized protein</fullName>
    </submittedName>
</protein>
<name>A0A397J7F6_9GLOM</name>
<dbReference type="AlphaFoldDB" id="A0A397J7F6"/>
<proteinExistence type="predicted"/>
<keyword evidence="2" id="KW-1185">Reference proteome</keyword>
<evidence type="ECO:0000313" key="1">
    <source>
        <dbReference type="EMBL" id="RHZ84011.1"/>
    </source>
</evidence>
<gene>
    <name evidence="1" type="ORF">Glove_86g47</name>
</gene>